<comment type="caution">
    <text evidence="1">The sequence shown here is derived from an EMBL/GenBank/DDBJ whole genome shotgun (WGS) entry which is preliminary data.</text>
</comment>
<keyword evidence="2" id="KW-1185">Reference proteome</keyword>
<name>A0ACC2T7T2_9FUNG</name>
<organism evidence="1 2">
    <name type="scientific">Entomophthora muscae</name>
    <dbReference type="NCBI Taxonomy" id="34485"/>
    <lineage>
        <taxon>Eukaryota</taxon>
        <taxon>Fungi</taxon>
        <taxon>Fungi incertae sedis</taxon>
        <taxon>Zoopagomycota</taxon>
        <taxon>Entomophthoromycotina</taxon>
        <taxon>Entomophthoromycetes</taxon>
        <taxon>Entomophthorales</taxon>
        <taxon>Entomophthoraceae</taxon>
        <taxon>Entomophthora</taxon>
    </lineage>
</organism>
<dbReference type="Proteomes" id="UP001165960">
    <property type="component" value="Unassembled WGS sequence"/>
</dbReference>
<protein>
    <submittedName>
        <fullName evidence="1">Uncharacterized protein</fullName>
    </submittedName>
</protein>
<reference evidence="1" key="1">
    <citation type="submission" date="2022-04" db="EMBL/GenBank/DDBJ databases">
        <title>Genome of the entomopathogenic fungus Entomophthora muscae.</title>
        <authorList>
            <person name="Elya C."/>
            <person name="Lovett B.R."/>
            <person name="Lee E."/>
            <person name="Macias A.M."/>
            <person name="Hajek A.E."/>
            <person name="De Bivort B.L."/>
            <person name="Kasson M.T."/>
            <person name="De Fine Licht H.H."/>
            <person name="Stajich J.E."/>
        </authorList>
    </citation>
    <scope>NUCLEOTIDE SEQUENCE</scope>
    <source>
        <strain evidence="1">Berkeley</strain>
    </source>
</reference>
<proteinExistence type="predicted"/>
<dbReference type="EMBL" id="QTSX02003570">
    <property type="protein sequence ID" value="KAJ9070545.1"/>
    <property type="molecule type" value="Genomic_DNA"/>
</dbReference>
<accession>A0ACC2T7T2</accession>
<evidence type="ECO:0000313" key="1">
    <source>
        <dbReference type="EMBL" id="KAJ9070545.1"/>
    </source>
</evidence>
<evidence type="ECO:0000313" key="2">
    <source>
        <dbReference type="Proteomes" id="UP001165960"/>
    </source>
</evidence>
<gene>
    <name evidence="1" type="ORF">DSO57_1006884</name>
</gene>
<sequence>MKFLLISILAAALVSSDAISDVLGLMRDRYTAEYPNHTCAVFRNRPKTPYPYGVPASWVWVHRVNWFIEYPYYVCISRLNHGDWIERTGDGGYDNWHYDPDGFIRTSDHRITVV</sequence>